<dbReference type="InterPro" id="IPR039308">
    <property type="entry name" value="GAS8"/>
</dbReference>
<protein>
    <recommendedName>
        <fullName evidence="2">Rho-GAP domain-containing protein</fullName>
    </recommendedName>
</protein>
<dbReference type="GO" id="GO:0005794">
    <property type="term" value="C:Golgi apparatus"/>
    <property type="evidence" value="ECO:0007669"/>
    <property type="project" value="TreeGrafter"/>
</dbReference>
<sequence>MSRSKPTLAADHRKNAEHEKKLGILIQQKDKLQKRSEFLNTELNTVKNELNMTIQERGRMQQFWNVAEIHGENEKNRAINTEKIMFEIKTKQAEQVQKLQQKIRSLVLNAKTHRHASTQSDPIPPTGSLINSDSQTVDGLTNEKANSLLRQSDDLLMAFVSELEKEKLNAQSDLKYAIVQLEQRMKEEMECQMKNMREERELEMEEIGLKHIEQLRSLESQHSEELARLHGRIEFLQKESATLRDIREALTVNLESSKLKLVDQAAEMGALQAEIEEAKKELMELRTYKESFQRDIRNVELMKKEAEKYKELNEIIIEEFGKIEQERDDLLEELERHLGRINLENRKKYNNIQKFDIKGLLKK</sequence>
<dbReference type="EMBL" id="CADEPM010000001">
    <property type="protein sequence ID" value="CAB3398982.1"/>
    <property type="molecule type" value="Genomic_DNA"/>
</dbReference>
<evidence type="ECO:0000256" key="1">
    <source>
        <dbReference type="SAM" id="Coils"/>
    </source>
</evidence>
<dbReference type="GO" id="GO:0008017">
    <property type="term" value="F:microtubule binding"/>
    <property type="evidence" value="ECO:0007669"/>
    <property type="project" value="InterPro"/>
</dbReference>
<dbReference type="AlphaFoldDB" id="A0A8S1EHK0"/>
<dbReference type="GO" id="GO:0048870">
    <property type="term" value="P:cell motility"/>
    <property type="evidence" value="ECO:0007669"/>
    <property type="project" value="InterPro"/>
</dbReference>
<feature type="domain" description="Rho-GAP" evidence="2">
    <location>
        <begin position="179"/>
        <end position="363"/>
    </location>
</feature>
<keyword evidence="4" id="KW-1185">Reference proteome</keyword>
<gene>
    <name evidence="3" type="ORF">CBOVIS_LOCUS2194</name>
</gene>
<accession>A0A8S1EHK0</accession>
<feature type="coiled-coil region" evidence="1">
    <location>
        <begin position="179"/>
        <end position="351"/>
    </location>
</feature>
<dbReference type="Proteomes" id="UP000494206">
    <property type="component" value="Unassembled WGS sequence"/>
</dbReference>
<keyword evidence="1" id="KW-0175">Coiled coil</keyword>
<dbReference type="OrthoDB" id="5872296at2759"/>
<dbReference type="GO" id="GO:0031267">
    <property type="term" value="F:small GTPase binding"/>
    <property type="evidence" value="ECO:0007669"/>
    <property type="project" value="InterPro"/>
</dbReference>
<name>A0A8S1EHK0_9PELO</name>
<dbReference type="InterPro" id="IPR000198">
    <property type="entry name" value="RhoGAP_dom"/>
</dbReference>
<dbReference type="PANTHER" id="PTHR31543">
    <property type="entry name" value="DYNEIN REGULATORY COMPLEX SUBUNIT 4"/>
    <property type="match status" value="1"/>
</dbReference>
<evidence type="ECO:0000313" key="3">
    <source>
        <dbReference type="EMBL" id="CAB3398982.1"/>
    </source>
</evidence>
<reference evidence="3 4" key="1">
    <citation type="submission" date="2020-04" db="EMBL/GenBank/DDBJ databases">
        <authorList>
            <person name="Laetsch R D."/>
            <person name="Stevens L."/>
            <person name="Kumar S."/>
            <person name="Blaxter L. M."/>
        </authorList>
    </citation>
    <scope>NUCLEOTIDE SEQUENCE [LARGE SCALE GENOMIC DNA]</scope>
</reference>
<dbReference type="GO" id="GO:0007165">
    <property type="term" value="P:signal transduction"/>
    <property type="evidence" value="ECO:0007669"/>
    <property type="project" value="InterPro"/>
</dbReference>
<evidence type="ECO:0000313" key="4">
    <source>
        <dbReference type="Proteomes" id="UP000494206"/>
    </source>
</evidence>
<proteinExistence type="predicted"/>
<evidence type="ECO:0000259" key="2">
    <source>
        <dbReference type="PROSITE" id="PS50238"/>
    </source>
</evidence>
<dbReference type="PANTHER" id="PTHR31543:SF0">
    <property type="entry name" value="DYNEIN REGULATORY COMPLEX SUBUNIT 4"/>
    <property type="match status" value="1"/>
</dbReference>
<dbReference type="PROSITE" id="PS50238">
    <property type="entry name" value="RHOGAP"/>
    <property type="match status" value="1"/>
</dbReference>
<comment type="caution">
    <text evidence="3">The sequence shown here is derived from an EMBL/GenBank/DDBJ whole genome shotgun (WGS) entry which is preliminary data.</text>
</comment>
<organism evidence="3 4">
    <name type="scientific">Caenorhabditis bovis</name>
    <dbReference type="NCBI Taxonomy" id="2654633"/>
    <lineage>
        <taxon>Eukaryota</taxon>
        <taxon>Metazoa</taxon>
        <taxon>Ecdysozoa</taxon>
        <taxon>Nematoda</taxon>
        <taxon>Chromadorea</taxon>
        <taxon>Rhabditida</taxon>
        <taxon>Rhabditina</taxon>
        <taxon>Rhabditomorpha</taxon>
        <taxon>Rhabditoidea</taxon>
        <taxon>Rhabditidae</taxon>
        <taxon>Peloderinae</taxon>
        <taxon>Caenorhabditis</taxon>
    </lineage>
</organism>
<feature type="coiled-coil region" evidence="1">
    <location>
        <begin position="15"/>
        <end position="49"/>
    </location>
</feature>
<dbReference type="GO" id="GO:0005874">
    <property type="term" value="C:microtubule"/>
    <property type="evidence" value="ECO:0007669"/>
    <property type="project" value="TreeGrafter"/>
</dbReference>